<accession>A0ABR9BLV8</accession>
<gene>
    <name evidence="3" type="ORF">IFO68_12795</name>
</gene>
<dbReference type="PANTHER" id="PTHR43540:SF3">
    <property type="entry name" value="ENTEROBACTIN SYNTHASE COMPONENT B"/>
    <property type="match status" value="1"/>
</dbReference>
<keyword evidence="4" id="KW-1185">Reference proteome</keyword>
<protein>
    <submittedName>
        <fullName evidence="3">Isochorismatase family protein</fullName>
    </submittedName>
</protein>
<evidence type="ECO:0000256" key="1">
    <source>
        <dbReference type="ARBA" id="ARBA00022801"/>
    </source>
</evidence>
<evidence type="ECO:0000313" key="4">
    <source>
        <dbReference type="Proteomes" id="UP000649768"/>
    </source>
</evidence>
<dbReference type="EMBL" id="JACYTP010000007">
    <property type="protein sequence ID" value="MBD8513550.1"/>
    <property type="molecule type" value="Genomic_DNA"/>
</dbReference>
<comment type="caution">
    <text evidence="3">The sequence shown here is derived from an EMBL/GenBank/DDBJ whole genome shotgun (WGS) entry which is preliminary data.</text>
</comment>
<dbReference type="InterPro" id="IPR036380">
    <property type="entry name" value="Isochorismatase-like_sf"/>
</dbReference>
<keyword evidence="1" id="KW-0378">Hydrolase</keyword>
<sequence>MYRTLKSEPYNANDLILPSDQVLNWDINKRSCALLVHDMQKYFVNSLPKETAENLVPATEKILRWARKNSIPVIYSAQPGRMTLEQRGLLADLWGPGMRTCEEDRRVINELTPQSDDIVLTKWRYSAFFNSELEEILSARGCDSLLITGLYASIGIQATAIDAFTRDIRPIVVADATADFTKISHQQALNYMSDTCAKVISKLELDNYE</sequence>
<dbReference type="Pfam" id="PF00857">
    <property type="entry name" value="Isochorismatase"/>
    <property type="match status" value="1"/>
</dbReference>
<evidence type="ECO:0000313" key="3">
    <source>
        <dbReference type="EMBL" id="MBD8513550.1"/>
    </source>
</evidence>
<dbReference type="SUPFAM" id="SSF52499">
    <property type="entry name" value="Isochorismatase-like hydrolases"/>
    <property type="match status" value="1"/>
</dbReference>
<feature type="domain" description="Isochorismatase-like" evidence="2">
    <location>
        <begin position="32"/>
        <end position="201"/>
    </location>
</feature>
<dbReference type="PRINTS" id="PR01398">
    <property type="entry name" value="ISCHRISMTASE"/>
</dbReference>
<name>A0ABR9BLV8_9GAMM</name>
<dbReference type="Gene3D" id="3.40.50.850">
    <property type="entry name" value="Isochorismatase-like"/>
    <property type="match status" value="1"/>
</dbReference>
<organism evidence="3 4">
    <name type="scientific">Photobacterium arenosum</name>
    <dbReference type="NCBI Taxonomy" id="2774143"/>
    <lineage>
        <taxon>Bacteria</taxon>
        <taxon>Pseudomonadati</taxon>
        <taxon>Pseudomonadota</taxon>
        <taxon>Gammaproteobacteria</taxon>
        <taxon>Vibrionales</taxon>
        <taxon>Vibrionaceae</taxon>
        <taxon>Photobacterium</taxon>
    </lineage>
</organism>
<dbReference type="PANTHER" id="PTHR43540">
    <property type="entry name" value="PEROXYUREIDOACRYLATE/UREIDOACRYLATE AMIDOHYDROLASE-RELATED"/>
    <property type="match status" value="1"/>
</dbReference>
<dbReference type="InterPro" id="IPR000868">
    <property type="entry name" value="Isochorismatase-like_dom"/>
</dbReference>
<dbReference type="Proteomes" id="UP000649768">
    <property type="component" value="Unassembled WGS sequence"/>
</dbReference>
<dbReference type="RefSeq" id="WP_192016232.1">
    <property type="nucleotide sequence ID" value="NZ_JACYTP010000007.1"/>
</dbReference>
<evidence type="ECO:0000259" key="2">
    <source>
        <dbReference type="Pfam" id="PF00857"/>
    </source>
</evidence>
<dbReference type="InterPro" id="IPR050272">
    <property type="entry name" value="Isochorismatase-like_hydrls"/>
</dbReference>
<proteinExistence type="predicted"/>
<dbReference type="InterPro" id="IPR016291">
    <property type="entry name" value="Isochorismatase"/>
</dbReference>
<reference evidence="3 4" key="1">
    <citation type="submission" date="2020-09" db="EMBL/GenBank/DDBJ databases">
        <title>Photobacterium sp. CAU 1568 isolated from sand of Sido Beach.</title>
        <authorList>
            <person name="Kim W."/>
        </authorList>
    </citation>
    <scope>NUCLEOTIDE SEQUENCE [LARGE SCALE GENOMIC DNA]</scope>
    <source>
        <strain evidence="3 4">CAU 1568</strain>
    </source>
</reference>